<dbReference type="eggNOG" id="ENOG502Z7RX">
    <property type="taxonomic scope" value="Bacteria"/>
</dbReference>
<sequence length="653" mass="72282">MTSTSFNPIQLQQSTIEQSQPLALKQGQVFHGTIKKLYPDQMAEIQVGQNKLFAKLETPLKAGDSHFFQVTNMNPQAELKVVTGPMQNSQTTVVQLNQLLETMNLPKTVEMQQLIGHFVKNQIPLSKETLLQAENWLKSLPDSITKQEALQVIQKMAELKLPFTNEVFKGLIFGGKHSGMSTSISHLMTLLTNDTSIDSQTRSTILHQLQMISKPFGQEIAGTMLSKAVHSLLGNSETAVSKSEILNLLKSADIVPKNATAENWLSQSFKQHQNLSNAATTQPARQHLQTAMPSKPSDSPQVGQLLQAVLASRFSNPQPVIQQVQTWIGEQPNLTQEQKAQLLQLVSRFDGLPKNPATIEMFAKQMHEQLVKAFSTQTHQQQSSTGQVNTSQNEHLLSLLKPEAANSQAAQSTLLNLVRAAGESSASTVQTLLQQADAEVLSALDGKMMKQAITTVLKGLGMSYEAALNSRMSDIQELAQSLKPQLLTLIQDSQIPSTVREAADNILGRLNGMQLTSGENGHQHQLIMQIPLQFLGKKTEATLQWNGRMKENGKIDANYARVLFYLDMEALEETMVDMQVQNRIITIHLYNNQPHLEVLAEPLKATLKKGLSEKNYQLSGLFVKPFEENGAPHNAAKLKSDEYKLKSGVDIRI</sequence>
<dbReference type="SUPFAM" id="SSF48371">
    <property type="entry name" value="ARM repeat"/>
    <property type="match status" value="1"/>
</dbReference>
<protein>
    <recommendedName>
        <fullName evidence="4">Flagellar hook-length control protein-like C-terminal domain-containing protein</fullName>
    </recommendedName>
</protein>
<evidence type="ECO:0000256" key="1">
    <source>
        <dbReference type="SAM" id="MobiDB-lite"/>
    </source>
</evidence>
<dbReference type="RefSeq" id="WP_036202937.1">
    <property type="nucleotide sequence ID" value="NZ_AVCY01000001.1"/>
</dbReference>
<dbReference type="OrthoDB" id="2351076at2"/>
<gene>
    <name evidence="2" type="ORF">CD33_17860</name>
</gene>
<dbReference type="EMBL" id="JPVO01000055">
    <property type="protein sequence ID" value="KGR73877.1"/>
    <property type="molecule type" value="Genomic_DNA"/>
</dbReference>
<name>A0A0A3IGA7_9BACL</name>
<accession>A0A0A3IGA7</accession>
<evidence type="ECO:0000313" key="3">
    <source>
        <dbReference type="Proteomes" id="UP000030408"/>
    </source>
</evidence>
<feature type="region of interest" description="Disordered" evidence="1">
    <location>
        <begin position="275"/>
        <end position="301"/>
    </location>
</feature>
<reference evidence="2 3" key="1">
    <citation type="submission" date="2014-02" db="EMBL/GenBank/DDBJ databases">
        <title>Draft genome sequence of Lysinibacillus sinduriensis JCM 15800.</title>
        <authorList>
            <person name="Zhang F."/>
            <person name="Wang G."/>
            <person name="Zhang L."/>
        </authorList>
    </citation>
    <scope>NUCLEOTIDE SEQUENCE [LARGE SCALE GENOMIC DNA]</scope>
    <source>
        <strain evidence="2 3">JCM 15800</strain>
    </source>
</reference>
<keyword evidence="3" id="KW-1185">Reference proteome</keyword>
<evidence type="ECO:0000313" key="2">
    <source>
        <dbReference type="EMBL" id="KGR73877.1"/>
    </source>
</evidence>
<dbReference type="Proteomes" id="UP000030408">
    <property type="component" value="Unassembled WGS sequence"/>
</dbReference>
<comment type="caution">
    <text evidence="2">The sequence shown here is derived from an EMBL/GenBank/DDBJ whole genome shotgun (WGS) entry which is preliminary data.</text>
</comment>
<evidence type="ECO:0008006" key="4">
    <source>
        <dbReference type="Google" id="ProtNLM"/>
    </source>
</evidence>
<organism evidence="2 3">
    <name type="scientific">Ureibacillus sinduriensis BLB-1 = JCM 15800</name>
    <dbReference type="NCBI Taxonomy" id="1384057"/>
    <lineage>
        <taxon>Bacteria</taxon>
        <taxon>Bacillati</taxon>
        <taxon>Bacillota</taxon>
        <taxon>Bacilli</taxon>
        <taxon>Bacillales</taxon>
        <taxon>Caryophanaceae</taxon>
        <taxon>Ureibacillus</taxon>
    </lineage>
</organism>
<dbReference type="InterPro" id="IPR016024">
    <property type="entry name" value="ARM-type_fold"/>
</dbReference>
<dbReference type="AlphaFoldDB" id="A0A0A3IGA7"/>
<dbReference type="STRING" id="1384057.CD33_17860"/>
<proteinExistence type="predicted"/>